<keyword evidence="2" id="KW-0472">Membrane</keyword>
<feature type="region of interest" description="Disordered" evidence="1">
    <location>
        <begin position="65"/>
        <end position="108"/>
    </location>
</feature>
<evidence type="ECO:0000313" key="4">
    <source>
        <dbReference type="Proteomes" id="UP001318860"/>
    </source>
</evidence>
<gene>
    <name evidence="3" type="ORF">DH2020_003095</name>
</gene>
<evidence type="ECO:0000256" key="1">
    <source>
        <dbReference type="SAM" id="MobiDB-lite"/>
    </source>
</evidence>
<dbReference type="PANTHER" id="PTHR35490">
    <property type="entry name" value="BACTERIOPHAGE N4 ADSORPTION B PROTEIN"/>
    <property type="match status" value="1"/>
</dbReference>
<evidence type="ECO:0000313" key="3">
    <source>
        <dbReference type="EMBL" id="KAK6159714.1"/>
    </source>
</evidence>
<organism evidence="3 4">
    <name type="scientific">Rehmannia glutinosa</name>
    <name type="common">Chinese foxglove</name>
    <dbReference type="NCBI Taxonomy" id="99300"/>
    <lineage>
        <taxon>Eukaryota</taxon>
        <taxon>Viridiplantae</taxon>
        <taxon>Streptophyta</taxon>
        <taxon>Embryophyta</taxon>
        <taxon>Tracheophyta</taxon>
        <taxon>Spermatophyta</taxon>
        <taxon>Magnoliopsida</taxon>
        <taxon>eudicotyledons</taxon>
        <taxon>Gunneridae</taxon>
        <taxon>Pentapetalae</taxon>
        <taxon>asterids</taxon>
        <taxon>lamiids</taxon>
        <taxon>Lamiales</taxon>
        <taxon>Orobanchaceae</taxon>
        <taxon>Rehmannieae</taxon>
        <taxon>Rehmannia</taxon>
    </lineage>
</organism>
<keyword evidence="4" id="KW-1185">Reference proteome</keyword>
<dbReference type="PANTHER" id="PTHR35490:SF3">
    <property type="entry name" value="(WILD MALAYSIAN BANANA) HYPOTHETICAL PROTEIN"/>
    <property type="match status" value="1"/>
</dbReference>
<proteinExistence type="predicted"/>
<name>A0ABR0XKV2_REHGL</name>
<dbReference type="EMBL" id="JABTTQ020000003">
    <property type="protein sequence ID" value="KAK6159714.1"/>
    <property type="molecule type" value="Genomic_DNA"/>
</dbReference>
<keyword evidence="2" id="KW-0812">Transmembrane</keyword>
<evidence type="ECO:0000256" key="2">
    <source>
        <dbReference type="SAM" id="Phobius"/>
    </source>
</evidence>
<accession>A0ABR0XKV2</accession>
<feature type="transmembrane region" description="Helical" evidence="2">
    <location>
        <begin position="330"/>
        <end position="351"/>
    </location>
</feature>
<protein>
    <submittedName>
        <fullName evidence="3">Uncharacterized protein</fullName>
    </submittedName>
</protein>
<dbReference type="Proteomes" id="UP001318860">
    <property type="component" value="Unassembled WGS sequence"/>
</dbReference>
<reference evidence="3 4" key="1">
    <citation type="journal article" date="2021" name="Comput. Struct. Biotechnol. J.">
        <title>De novo genome assembly of the potent medicinal plant Rehmannia glutinosa using nanopore technology.</title>
        <authorList>
            <person name="Ma L."/>
            <person name="Dong C."/>
            <person name="Song C."/>
            <person name="Wang X."/>
            <person name="Zheng X."/>
            <person name="Niu Y."/>
            <person name="Chen S."/>
            <person name="Feng W."/>
        </authorList>
    </citation>
    <scope>NUCLEOTIDE SEQUENCE [LARGE SCALE GENOMIC DNA]</scope>
    <source>
        <strain evidence="3">DH-2019</strain>
    </source>
</reference>
<comment type="caution">
    <text evidence="3">The sequence shown here is derived from an EMBL/GenBank/DDBJ whole genome shotgun (WGS) entry which is preliminary data.</text>
</comment>
<keyword evidence="2" id="KW-1133">Transmembrane helix</keyword>
<sequence>MPTFATVPLESLLELRVRDSHKKKLFNGGQEDPDPEQQIRHSRHLYISPALYVSPEQAPIPDYTSPDPLSPSPHVVNHKRRHGGNEPTRAGVGEVPDLPSANEGGGFSLEEEIGDNLVNENVYANDDFDEDDDEGFLDTRSESMSVGENDLLVGKQIESRSSFSAQGNFSSDGSISNTPSYYSRIESELHATRLSILEEIERRKCAEETLIVMRCQWERICSLMSEAGLTFPVPPAPSDNMQIENNSIDQFFQEVVVTRFVAEAIGRGMARAEAEEAAAKIIELKDQEILRLHDRLHYYEIVNHELSQRKLVEKVARKQKENKRSGRRRWIWSLMGLSIGIGASFVAYSYIPHLSSLKSSDADSTDASRVRHPDTT</sequence>